<organism evidence="7 8">
    <name type="scientific">Lederbergia citrea</name>
    <dbReference type="NCBI Taxonomy" id="2833581"/>
    <lineage>
        <taxon>Bacteria</taxon>
        <taxon>Bacillati</taxon>
        <taxon>Bacillota</taxon>
        <taxon>Bacilli</taxon>
        <taxon>Bacillales</taxon>
        <taxon>Bacillaceae</taxon>
        <taxon>Lederbergia</taxon>
    </lineage>
</organism>
<name>A0A942Z2F1_9BACI</name>
<reference evidence="7 8" key="1">
    <citation type="submission" date="2021-05" db="EMBL/GenBank/DDBJ databases">
        <title>Novel Bacillus species.</title>
        <authorList>
            <person name="Liu G."/>
        </authorList>
    </citation>
    <scope>NUCLEOTIDE SEQUENCE [LARGE SCALE GENOMIC DNA]</scope>
    <source>
        <strain evidence="7 8">FJAT-49682</strain>
    </source>
</reference>
<dbReference type="PRINTS" id="PR00081">
    <property type="entry name" value="GDHRDH"/>
</dbReference>
<dbReference type="NCBIfam" id="NF005381">
    <property type="entry name" value="PRK06924.1"/>
    <property type="match status" value="1"/>
</dbReference>
<dbReference type="PANTHER" id="PTHR44085:SF2">
    <property type="entry name" value="SEPIAPTERIN REDUCTASE"/>
    <property type="match status" value="1"/>
</dbReference>
<dbReference type="Pfam" id="PF00106">
    <property type="entry name" value="adh_short"/>
    <property type="match status" value="1"/>
</dbReference>
<comment type="similarity">
    <text evidence="2 6">Belongs to the short-chain dehydrogenases/reductases (SDR) family.</text>
</comment>
<evidence type="ECO:0000256" key="4">
    <source>
        <dbReference type="ARBA" id="ARBA00022857"/>
    </source>
</evidence>
<evidence type="ECO:0000256" key="5">
    <source>
        <dbReference type="ARBA" id="ARBA00023002"/>
    </source>
</evidence>
<evidence type="ECO:0000256" key="6">
    <source>
        <dbReference type="RuleBase" id="RU000363"/>
    </source>
</evidence>
<comment type="subcellular location">
    <subcellularLocation>
        <location evidence="1">Cytoplasm</location>
    </subcellularLocation>
</comment>
<dbReference type="RefSeq" id="WP_213096423.1">
    <property type="nucleotide sequence ID" value="NZ_JAGYPH010000001.1"/>
</dbReference>
<dbReference type="InterPro" id="IPR002347">
    <property type="entry name" value="SDR_fam"/>
</dbReference>
<dbReference type="GO" id="GO:0005737">
    <property type="term" value="C:cytoplasm"/>
    <property type="evidence" value="ECO:0007669"/>
    <property type="project" value="UniProtKB-SubCell"/>
</dbReference>
<keyword evidence="8" id="KW-1185">Reference proteome</keyword>
<dbReference type="PANTHER" id="PTHR44085">
    <property type="entry name" value="SEPIAPTERIN REDUCTASE"/>
    <property type="match status" value="1"/>
</dbReference>
<dbReference type="SUPFAM" id="SSF51735">
    <property type="entry name" value="NAD(P)-binding Rossmann-fold domains"/>
    <property type="match status" value="1"/>
</dbReference>
<sequence>MDVYFITGASKGIGLELSKQLIEENHFLVCTARTRNEELLQLAKERKCQLVFLQSDLSETEKIGGLMDEMIGLLPDQARSVTLINNAGVIDPIGRTEDNDPAMIAKSISVNLTAPMILSSTFINNLMNHKIVKKIINISSGAGRHPYSGWSSYCAGKAGLDHYTRVVAEEQKNVPYGVKVISIAPGIIDTGMQEKIRMSDEKDFVLLDRFKGYKEQGLLSSPEETARKLIHVIQNDHFTEMDDILDLRNF</sequence>
<dbReference type="InterPro" id="IPR051721">
    <property type="entry name" value="Biopterin_syn/organic_redct"/>
</dbReference>
<keyword evidence="4" id="KW-0521">NADP</keyword>
<evidence type="ECO:0000256" key="1">
    <source>
        <dbReference type="ARBA" id="ARBA00004496"/>
    </source>
</evidence>
<dbReference type="InterPro" id="IPR036291">
    <property type="entry name" value="NAD(P)-bd_dom_sf"/>
</dbReference>
<dbReference type="PRINTS" id="PR00080">
    <property type="entry name" value="SDRFAMILY"/>
</dbReference>
<dbReference type="EMBL" id="JAGYPN010000001">
    <property type="protein sequence ID" value="MBS4221399.1"/>
    <property type="molecule type" value="Genomic_DNA"/>
</dbReference>
<dbReference type="PROSITE" id="PS00061">
    <property type="entry name" value="ADH_SHORT"/>
    <property type="match status" value="1"/>
</dbReference>
<accession>A0A942Z2F1</accession>
<dbReference type="Gene3D" id="3.40.50.720">
    <property type="entry name" value="NAD(P)-binding Rossmann-like Domain"/>
    <property type="match status" value="1"/>
</dbReference>
<evidence type="ECO:0000313" key="8">
    <source>
        <dbReference type="Proteomes" id="UP000676456"/>
    </source>
</evidence>
<gene>
    <name evidence="7" type="ORF">KHA91_01345</name>
</gene>
<proteinExistence type="inferred from homology"/>
<evidence type="ECO:0000313" key="7">
    <source>
        <dbReference type="EMBL" id="MBS4221399.1"/>
    </source>
</evidence>
<dbReference type="Proteomes" id="UP000676456">
    <property type="component" value="Unassembled WGS sequence"/>
</dbReference>
<dbReference type="EC" id="1.1.1.320" evidence="7"/>
<protein>
    <submittedName>
        <fullName evidence="7">(S)-benzoin forming benzil reductase</fullName>
        <ecNumber evidence="7">1.1.1.320</ecNumber>
    </submittedName>
</protein>
<dbReference type="GO" id="GO:0004757">
    <property type="term" value="F:sepiapterin reductase (NADP+) activity"/>
    <property type="evidence" value="ECO:0007669"/>
    <property type="project" value="TreeGrafter"/>
</dbReference>
<keyword evidence="5 7" id="KW-0560">Oxidoreductase</keyword>
<dbReference type="InterPro" id="IPR020904">
    <property type="entry name" value="Sc_DH/Rdtase_CS"/>
</dbReference>
<keyword evidence="3" id="KW-0963">Cytoplasm</keyword>
<dbReference type="GO" id="GO:0006729">
    <property type="term" value="P:tetrahydrobiopterin biosynthetic process"/>
    <property type="evidence" value="ECO:0007669"/>
    <property type="project" value="TreeGrafter"/>
</dbReference>
<evidence type="ECO:0000256" key="2">
    <source>
        <dbReference type="ARBA" id="ARBA00006484"/>
    </source>
</evidence>
<dbReference type="AlphaFoldDB" id="A0A942Z2F1"/>
<comment type="caution">
    <text evidence="7">The sequence shown here is derived from an EMBL/GenBank/DDBJ whole genome shotgun (WGS) entry which is preliminary data.</text>
</comment>
<evidence type="ECO:0000256" key="3">
    <source>
        <dbReference type="ARBA" id="ARBA00022490"/>
    </source>
</evidence>